<keyword evidence="10" id="KW-1133">Transmembrane helix</keyword>
<dbReference type="GO" id="GO:0046872">
    <property type="term" value="F:metal ion binding"/>
    <property type="evidence" value="ECO:0007669"/>
    <property type="project" value="UniProtKB-KW"/>
</dbReference>
<evidence type="ECO:0000256" key="13">
    <source>
        <dbReference type="ARBA" id="ARBA00023180"/>
    </source>
</evidence>
<evidence type="ECO:0000256" key="2">
    <source>
        <dbReference type="ARBA" id="ARBA00004323"/>
    </source>
</evidence>
<feature type="binding site" evidence="17">
    <location>
        <begin position="212"/>
        <end position="214"/>
    </location>
    <ligand>
        <name>UDP-alpha-D-glucuronate</name>
        <dbReference type="ChEBI" id="CHEBI:58052"/>
    </ligand>
</feature>
<feature type="binding site" evidence="17">
    <location>
        <position position="38"/>
    </location>
    <ligand>
        <name>UDP-alpha-D-glucuronate</name>
        <dbReference type="ChEBI" id="CHEBI:58052"/>
    </ligand>
</feature>
<dbReference type="CDD" id="cd00218">
    <property type="entry name" value="GlcAT-I"/>
    <property type="match status" value="1"/>
</dbReference>
<keyword evidence="11 19" id="KW-0333">Golgi apparatus</keyword>
<evidence type="ECO:0000256" key="18">
    <source>
        <dbReference type="PIRSR" id="PIRSR605027-3"/>
    </source>
</evidence>
<protein>
    <recommendedName>
        <fullName evidence="5 19">Galactosylgalactosylxylosylprotein 3-beta-glucuronosyltransferase</fullName>
        <ecNumber evidence="5 19">2.4.1.135</ecNumber>
    </recommendedName>
</protein>
<evidence type="ECO:0000256" key="3">
    <source>
        <dbReference type="ARBA" id="ARBA00004922"/>
    </source>
</evidence>
<feature type="active site" description="Proton donor/acceptor" evidence="16">
    <location>
        <position position="184"/>
    </location>
</feature>
<dbReference type="GO" id="GO:0000139">
    <property type="term" value="C:Golgi membrane"/>
    <property type="evidence" value="ECO:0007669"/>
    <property type="project" value="UniProtKB-SubCell"/>
</dbReference>
<comment type="pathway">
    <text evidence="3 19">Protein modification; protein glycosylation.</text>
</comment>
<evidence type="ECO:0000256" key="15">
    <source>
        <dbReference type="ARBA" id="ARBA00047979"/>
    </source>
</evidence>
<dbReference type="Pfam" id="PF03360">
    <property type="entry name" value="Glyco_transf_43"/>
    <property type="match status" value="1"/>
</dbReference>
<dbReference type="InterPro" id="IPR029044">
    <property type="entry name" value="Nucleotide-diphossugar_trans"/>
</dbReference>
<dbReference type="Proteomes" id="UP000494106">
    <property type="component" value="Unassembled WGS sequence"/>
</dbReference>
<reference evidence="20 21" key="1">
    <citation type="submission" date="2020-04" db="EMBL/GenBank/DDBJ databases">
        <authorList>
            <person name="Wallbank WR R."/>
            <person name="Pardo Diaz C."/>
            <person name="Kozak K."/>
            <person name="Martin S."/>
            <person name="Jiggins C."/>
            <person name="Moest M."/>
            <person name="Warren A I."/>
            <person name="Byers J.R.P. K."/>
            <person name="Montejo-Kovacevich G."/>
            <person name="Yen C E."/>
        </authorList>
    </citation>
    <scope>NUCLEOTIDE SEQUENCE [LARGE SCALE GENOMIC DNA]</scope>
</reference>
<keyword evidence="13" id="KW-0325">Glycoprotein</keyword>
<feature type="binding site" evidence="17">
    <location>
        <begin position="7"/>
        <end position="9"/>
    </location>
    <ligand>
        <name>UDP-alpha-D-glucuronate</name>
        <dbReference type="ChEBI" id="CHEBI:58052"/>
    </ligand>
</feature>
<sequence>MIYYVTPTYPRPEQVPELTRLAHTLMHVPRIHWIIADDQPRCSDIVSDILKRSGLPFTHIASPKPPTASNSTNFPRGVANRRAALSWLRENVQEGVLYFGDDDNTVDLQLFDEIRQTRKVSMFPVGLIGSYGVSAPIVKEGKVVGFFDSWPAHRTFPVDMAGFAINIKFLNPAATMPYIAGHEEDRFLVSLGIKLEDIEPLADNCSKVLVWHTRTAKYQKPSLKINIEKMDNITRYKNFVTLLKETSKLGMASIGPLNGTIPFYIRNRKVYENLGGIL</sequence>
<dbReference type="PANTHER" id="PTHR10896:SF51">
    <property type="entry name" value="GALACTOSYLGALACTOSYLXYLOSYLPROTEIN 3-BETA-GLUCURONOSYLTRANSFERASE S"/>
    <property type="match status" value="1"/>
</dbReference>
<dbReference type="SUPFAM" id="SSF53448">
    <property type="entry name" value="Nucleotide-diphospho-sugar transferases"/>
    <property type="match status" value="1"/>
</dbReference>
<comment type="subcellular location">
    <subcellularLocation>
        <location evidence="2 19">Golgi apparatus membrane</location>
        <topology evidence="2 19">Single-pass type II membrane protein</topology>
    </subcellularLocation>
</comment>
<comment type="cofactor">
    <cofactor evidence="1 18 19">
        <name>Mn(2+)</name>
        <dbReference type="ChEBI" id="CHEBI:29035"/>
    </cofactor>
</comment>
<evidence type="ECO:0000256" key="14">
    <source>
        <dbReference type="ARBA" id="ARBA00023211"/>
    </source>
</evidence>
<evidence type="ECO:0000256" key="11">
    <source>
        <dbReference type="ARBA" id="ARBA00023034"/>
    </source>
</evidence>
<evidence type="ECO:0000256" key="7">
    <source>
        <dbReference type="ARBA" id="ARBA00022692"/>
    </source>
</evidence>
<dbReference type="GO" id="GO:0050650">
    <property type="term" value="P:chondroitin sulfate proteoglycan biosynthetic process"/>
    <property type="evidence" value="ECO:0007669"/>
    <property type="project" value="TreeGrafter"/>
</dbReference>
<dbReference type="FunFam" id="3.90.550.10:FF:000044">
    <property type="entry name" value="Galactosylgalactosylxylosylprotein 3-beta-glucuronosyltransferase"/>
    <property type="match status" value="1"/>
</dbReference>
<keyword evidence="7" id="KW-0812">Transmembrane</keyword>
<dbReference type="GO" id="GO:0015018">
    <property type="term" value="F:galactosylgalactosylxylosylprotein 3-beta-glucuronosyltransferase activity"/>
    <property type="evidence" value="ECO:0007669"/>
    <property type="project" value="UniProtKB-UniRule"/>
</dbReference>
<dbReference type="EC" id="2.4.1.135" evidence="5 19"/>
<gene>
    <name evidence="20" type="ORF">APLA_LOCUS16842</name>
</gene>
<keyword evidence="12" id="KW-0472">Membrane</keyword>
<proteinExistence type="inferred from homology"/>
<dbReference type="AlphaFoldDB" id="A0A8S1BPS9"/>
<keyword evidence="21" id="KW-1185">Reference proteome</keyword>
<evidence type="ECO:0000256" key="1">
    <source>
        <dbReference type="ARBA" id="ARBA00001936"/>
    </source>
</evidence>
<keyword evidence="6 19" id="KW-0808">Transferase</keyword>
<evidence type="ECO:0000256" key="10">
    <source>
        <dbReference type="ARBA" id="ARBA00022989"/>
    </source>
</evidence>
<accession>A0A8S1BPS9</accession>
<dbReference type="OrthoDB" id="675023at2759"/>
<dbReference type="PANTHER" id="PTHR10896">
    <property type="entry name" value="GALACTOSYLGALACTOSYLXYLOSYLPROTEIN 3-BETA-GLUCURONOSYLTRANSFERASE BETA-1,3-GLUCURONYLTRANSFERASE"/>
    <property type="match status" value="1"/>
</dbReference>
<keyword evidence="8 18" id="KW-0479">Metal-binding</keyword>
<feature type="binding site" evidence="17">
    <location>
        <begin position="101"/>
        <end position="103"/>
    </location>
    <ligand>
        <name>UDP-alpha-D-glucuronate</name>
        <dbReference type="ChEBI" id="CHEBI:58052"/>
    </ligand>
</feature>
<dbReference type="GO" id="GO:0005975">
    <property type="term" value="P:carbohydrate metabolic process"/>
    <property type="evidence" value="ECO:0007669"/>
    <property type="project" value="TreeGrafter"/>
</dbReference>
<evidence type="ECO:0000256" key="19">
    <source>
        <dbReference type="RuleBase" id="RU363127"/>
    </source>
</evidence>
<keyword evidence="14 18" id="KW-0464">Manganese</keyword>
<feature type="binding site" evidence="17">
    <location>
        <position position="76"/>
    </location>
    <ligand>
        <name>UDP-alpha-D-glucuronate</name>
        <dbReference type="ChEBI" id="CHEBI:58052"/>
    </ligand>
</feature>
<evidence type="ECO:0000313" key="21">
    <source>
        <dbReference type="Proteomes" id="UP000494106"/>
    </source>
</evidence>
<keyword evidence="9 19" id="KW-0735">Signal-anchor</keyword>
<dbReference type="EMBL" id="CADEBC010000602">
    <property type="protein sequence ID" value="CAB3259065.1"/>
    <property type="molecule type" value="Genomic_DNA"/>
</dbReference>
<evidence type="ECO:0000256" key="4">
    <source>
        <dbReference type="ARBA" id="ARBA00007706"/>
    </source>
</evidence>
<comment type="catalytic activity">
    <reaction evidence="15 19">
        <text>3-O-(beta-D-galactosyl-(1-&gt;3)-beta-D-galactosyl-(1-&gt;4)-beta-D-xylosyl)-L-seryl-[protein] + UDP-alpha-D-glucuronate = 3-O-(beta-D-GlcA-(1-&gt;3)-beta-D-Gal-(1-&gt;3)-beta-D-Gal-(1-&gt;4)-beta-D-Xyl)-L-seryl-[protein] + UDP + H(+)</text>
        <dbReference type="Rhea" id="RHEA:24168"/>
        <dbReference type="Rhea" id="RHEA-COMP:12571"/>
        <dbReference type="Rhea" id="RHEA-COMP:12573"/>
        <dbReference type="ChEBI" id="CHEBI:15378"/>
        <dbReference type="ChEBI" id="CHEBI:58052"/>
        <dbReference type="ChEBI" id="CHEBI:58223"/>
        <dbReference type="ChEBI" id="CHEBI:132090"/>
        <dbReference type="ChEBI" id="CHEBI:132093"/>
        <dbReference type="EC" id="2.4.1.135"/>
    </reaction>
</comment>
<comment type="similarity">
    <text evidence="4 19">Belongs to the glycosyltransferase 43 family.</text>
</comment>
<dbReference type="InterPro" id="IPR005027">
    <property type="entry name" value="Glyco_trans_43"/>
</dbReference>
<evidence type="ECO:0000256" key="9">
    <source>
        <dbReference type="ARBA" id="ARBA00022968"/>
    </source>
</evidence>
<dbReference type="Gene3D" id="3.90.550.10">
    <property type="entry name" value="Spore Coat Polysaccharide Biosynthesis Protein SpsA, Chain A"/>
    <property type="match status" value="1"/>
</dbReference>
<comment type="caution">
    <text evidence="20">The sequence shown here is derived from an EMBL/GenBank/DDBJ whole genome shotgun (WGS) entry which is preliminary data.</text>
</comment>
<evidence type="ECO:0000313" key="20">
    <source>
        <dbReference type="EMBL" id="CAB3259065.1"/>
    </source>
</evidence>
<organism evidence="20 21">
    <name type="scientific">Arctia plantaginis</name>
    <name type="common">Wood tiger moth</name>
    <name type="synonym">Phalaena plantaginis</name>
    <dbReference type="NCBI Taxonomy" id="874455"/>
    <lineage>
        <taxon>Eukaryota</taxon>
        <taxon>Metazoa</taxon>
        <taxon>Ecdysozoa</taxon>
        <taxon>Arthropoda</taxon>
        <taxon>Hexapoda</taxon>
        <taxon>Insecta</taxon>
        <taxon>Pterygota</taxon>
        <taxon>Neoptera</taxon>
        <taxon>Endopterygota</taxon>
        <taxon>Lepidoptera</taxon>
        <taxon>Glossata</taxon>
        <taxon>Ditrysia</taxon>
        <taxon>Noctuoidea</taxon>
        <taxon>Erebidae</taxon>
        <taxon>Arctiinae</taxon>
        <taxon>Arctia</taxon>
    </lineage>
</organism>
<name>A0A8S1BPS9_ARCPL</name>
<feature type="binding site" evidence="18">
    <location>
        <position position="103"/>
    </location>
    <ligand>
        <name>Mn(2+)</name>
        <dbReference type="ChEBI" id="CHEBI:29035"/>
    </ligand>
</feature>
<evidence type="ECO:0000256" key="12">
    <source>
        <dbReference type="ARBA" id="ARBA00023136"/>
    </source>
</evidence>
<evidence type="ECO:0000256" key="5">
    <source>
        <dbReference type="ARBA" id="ARBA00012641"/>
    </source>
</evidence>
<evidence type="ECO:0000256" key="8">
    <source>
        <dbReference type="ARBA" id="ARBA00022723"/>
    </source>
</evidence>
<evidence type="ECO:0000256" key="17">
    <source>
        <dbReference type="PIRSR" id="PIRSR605027-2"/>
    </source>
</evidence>
<evidence type="ECO:0000256" key="16">
    <source>
        <dbReference type="PIRSR" id="PIRSR605027-1"/>
    </source>
</evidence>
<feature type="binding site" evidence="17">
    <location>
        <position position="81"/>
    </location>
    <ligand>
        <name>UDP-alpha-D-glucuronate</name>
        <dbReference type="ChEBI" id="CHEBI:58052"/>
    </ligand>
</feature>
<evidence type="ECO:0000256" key="6">
    <source>
        <dbReference type="ARBA" id="ARBA00022679"/>
    </source>
</evidence>